<dbReference type="Gene3D" id="3.40.50.150">
    <property type="entry name" value="Vaccinia Virus protein VP39"/>
    <property type="match status" value="1"/>
</dbReference>
<evidence type="ECO:0000259" key="2">
    <source>
        <dbReference type="Pfam" id="PF13649"/>
    </source>
</evidence>
<evidence type="ECO:0000313" key="3">
    <source>
        <dbReference type="EMBL" id="MBB3774214.1"/>
    </source>
</evidence>
<keyword evidence="4" id="KW-0489">Methyltransferase</keyword>
<dbReference type="InterPro" id="IPR041698">
    <property type="entry name" value="Methyltransf_25"/>
</dbReference>
<sequence>MSQAEFDAYVDEYDAQHAASVRLSGEDPDFFAAYKAIEAARIMAAAGIAPRRIMDFGAGRGNCIAHLQREFPDAALTALDVSSRSLSHCEARAIRPIDAVCYDGQTLPFDAGTFDLVFTACVFHHIPAEDHIRLLSEIRRTLTPQGRFVLFEHNPWNPATQHAVRTCPFDANAVLISGPEMRRRLRAAGFADVGLRWTLFFPAMLAPLRPLERGLGWLPLGAQYVLVAR</sequence>
<proteinExistence type="predicted"/>
<dbReference type="Proteomes" id="UP000430021">
    <property type="component" value="Unassembled WGS sequence"/>
</dbReference>
<organism evidence="4 5">
    <name type="scientific">Erythrobacter ramosus</name>
    <dbReference type="NCBI Taxonomy" id="35811"/>
    <lineage>
        <taxon>Bacteria</taxon>
        <taxon>Pseudomonadati</taxon>
        <taxon>Pseudomonadota</taxon>
        <taxon>Alphaproteobacteria</taxon>
        <taxon>Sphingomonadales</taxon>
        <taxon>Erythrobacteraceae</taxon>
        <taxon>Erythrobacter/Porphyrobacter group</taxon>
        <taxon>Erythrobacter</taxon>
    </lineage>
</organism>
<dbReference type="EMBL" id="JACICE010000001">
    <property type="protein sequence ID" value="MBB3774214.1"/>
    <property type="molecule type" value="Genomic_DNA"/>
</dbReference>
<keyword evidence="6" id="KW-1185">Reference proteome</keyword>
<dbReference type="OrthoDB" id="5449367at2"/>
<dbReference type="EMBL" id="WTYB01000001">
    <property type="protein sequence ID" value="MXP38128.1"/>
    <property type="molecule type" value="Genomic_DNA"/>
</dbReference>
<dbReference type="CDD" id="cd02440">
    <property type="entry name" value="AdoMet_MTases"/>
    <property type="match status" value="1"/>
</dbReference>
<keyword evidence="1 4" id="KW-0808">Transferase</keyword>
<feature type="domain" description="Methyltransferase" evidence="2">
    <location>
        <begin position="53"/>
        <end position="146"/>
    </location>
</feature>
<evidence type="ECO:0000256" key="1">
    <source>
        <dbReference type="ARBA" id="ARBA00022679"/>
    </source>
</evidence>
<protein>
    <submittedName>
        <fullName evidence="4">Methyltransferase domain-containing protein</fullName>
    </submittedName>
    <submittedName>
        <fullName evidence="3">SAM-dependent methyltransferase</fullName>
    </submittedName>
</protein>
<comment type="caution">
    <text evidence="4">The sequence shown here is derived from an EMBL/GenBank/DDBJ whole genome shotgun (WGS) entry which is preliminary data.</text>
</comment>
<dbReference type="GO" id="GO:0008168">
    <property type="term" value="F:methyltransferase activity"/>
    <property type="evidence" value="ECO:0007669"/>
    <property type="project" value="UniProtKB-KW"/>
</dbReference>
<dbReference type="Proteomes" id="UP000548685">
    <property type="component" value="Unassembled WGS sequence"/>
</dbReference>
<dbReference type="RefSeq" id="WP_160760202.1">
    <property type="nucleotide sequence ID" value="NZ_BAAADZ010000002.1"/>
</dbReference>
<dbReference type="GO" id="GO:0032259">
    <property type="term" value="P:methylation"/>
    <property type="evidence" value="ECO:0007669"/>
    <property type="project" value="UniProtKB-KW"/>
</dbReference>
<dbReference type="SUPFAM" id="SSF53335">
    <property type="entry name" value="S-adenosyl-L-methionine-dependent methyltransferases"/>
    <property type="match status" value="1"/>
</dbReference>
<dbReference type="InterPro" id="IPR029063">
    <property type="entry name" value="SAM-dependent_MTases_sf"/>
</dbReference>
<reference evidence="4 5" key="1">
    <citation type="submission" date="2019-12" db="EMBL/GenBank/DDBJ databases">
        <title>Genomic-based taxomic classification of the family Erythrobacteraceae.</title>
        <authorList>
            <person name="Xu L."/>
        </authorList>
    </citation>
    <scope>NUCLEOTIDE SEQUENCE [LARGE SCALE GENOMIC DNA]</scope>
    <source>
        <strain evidence="4 5">JCM 10282</strain>
    </source>
</reference>
<dbReference type="Pfam" id="PF13649">
    <property type="entry name" value="Methyltransf_25"/>
    <property type="match status" value="1"/>
</dbReference>
<evidence type="ECO:0000313" key="6">
    <source>
        <dbReference type="Proteomes" id="UP000548685"/>
    </source>
</evidence>
<reference evidence="3 6" key="2">
    <citation type="submission" date="2020-08" db="EMBL/GenBank/DDBJ databases">
        <title>Genomic Encyclopedia of Type Strains, Phase IV (KMG-IV): sequencing the most valuable type-strain genomes for metagenomic binning, comparative biology and taxonomic classification.</title>
        <authorList>
            <person name="Goeker M."/>
        </authorList>
    </citation>
    <scope>NUCLEOTIDE SEQUENCE [LARGE SCALE GENOMIC DNA]</scope>
    <source>
        <strain evidence="3 6">DSM 8510</strain>
    </source>
</reference>
<dbReference type="PANTHER" id="PTHR43861">
    <property type="entry name" value="TRANS-ACONITATE 2-METHYLTRANSFERASE-RELATED"/>
    <property type="match status" value="1"/>
</dbReference>
<name>A0A6I4UI16_9SPHN</name>
<gene>
    <name evidence="3" type="ORF">FHS52_000157</name>
    <name evidence="4" type="ORF">GRI59_05810</name>
</gene>
<evidence type="ECO:0000313" key="5">
    <source>
        <dbReference type="Proteomes" id="UP000430021"/>
    </source>
</evidence>
<dbReference type="AlphaFoldDB" id="A0A6I4UI16"/>
<evidence type="ECO:0000313" key="4">
    <source>
        <dbReference type="EMBL" id="MXP38128.1"/>
    </source>
</evidence>
<accession>A0A6I4UI16</accession>